<dbReference type="AlphaFoldDB" id="A0A7X3FUD9"/>
<proteinExistence type="predicted"/>
<dbReference type="InterPro" id="IPR042302">
    <property type="entry name" value="E1_FCCH_sf"/>
</dbReference>
<accession>A0A7X3FUD9</accession>
<comment type="caution">
    <text evidence="3">The sequence shown here is derived from an EMBL/GenBank/DDBJ whole genome shotgun (WGS) entry which is preliminary data.</text>
</comment>
<sequence length="621" mass="67255">MSRFVPLLQRFAKDESGVFAVLFGLMAIVLIALGGATVDYVSLEQTRQRAQVALDAAALALQPEIYRSGLTQSELEADLLAKAQAIVLERIGDIDVTEAQVDQIGIDTEAGRLTLGGNFALPTRFVRLVGVEQLGASLTAEAVRGAVDVEVAVALDVTGSMSGQRLRDLQDALDDLIDAIVQDEQEPNYTKMALIPYAQAVNVGGFAEALRGPIRGPADISSMSWATGGTKNISGITKSSRASVTADRHGFRNGAWVYIWDVNNMNQINQRAYQVANRSRDTFELQDENGNWVDSRWYDNYWGGGQVVECLVARCETVVTANDHGFSEGDYTYVRDVSWLNGINDRTFRVTNVTTNTLRLEGYSMIGQGTYRANTGKLHCTKQSALVGCDYYLFTSASNRTTVHGITSCVTERGGAEAFTDAAPSIRYVGRNYPGSNGCPTNQIVPLTSNKSVLHDMSDALVARGSTSGSLGILWSWYMLSPEFGYVWPEASRPANYKRERLLKAAIIMTDGEFNTVHYDGVIARNSASGSGSNNEKINRDAHNGASYDQARAYCDAMNDASTGIAVYTVGFGIVEGSNAANVLRYCASSADNYFLAANASDLSAAFEKIARNISSLRLAQ</sequence>
<name>A0A7X3FUD9_9HYPH</name>
<evidence type="ECO:0000313" key="4">
    <source>
        <dbReference type="Proteomes" id="UP000438106"/>
    </source>
</evidence>
<dbReference type="Pfam" id="PF13400">
    <property type="entry name" value="Tad"/>
    <property type="match status" value="1"/>
</dbReference>
<dbReference type="InterPro" id="IPR028087">
    <property type="entry name" value="Tad_N"/>
</dbReference>
<dbReference type="Gene3D" id="3.40.50.410">
    <property type="entry name" value="von Willebrand factor, type A domain"/>
    <property type="match status" value="1"/>
</dbReference>
<reference evidence="3 4" key="1">
    <citation type="submission" date="2019-12" db="EMBL/GenBank/DDBJ databases">
        <title>Devosia maris sp. nov., isolated from the deep seawater.</title>
        <authorList>
            <person name="Liu Y."/>
        </authorList>
    </citation>
    <scope>NUCLEOTIDE SEQUENCE [LARGE SCALE GENOMIC DNA]</scope>
    <source>
        <strain evidence="3 4">L53-10-65</strain>
    </source>
</reference>
<dbReference type="Proteomes" id="UP000438106">
    <property type="component" value="Unassembled WGS sequence"/>
</dbReference>
<feature type="domain" description="Putative Flp pilus-assembly TadG-like N-terminal" evidence="2">
    <location>
        <begin position="17"/>
        <end position="60"/>
    </location>
</feature>
<dbReference type="Gene3D" id="2.40.30.180">
    <property type="entry name" value="Ubiquitin-activating enzyme E1, FCCH domain"/>
    <property type="match status" value="1"/>
</dbReference>
<evidence type="ECO:0000256" key="1">
    <source>
        <dbReference type="SAM" id="Phobius"/>
    </source>
</evidence>
<keyword evidence="1" id="KW-0812">Transmembrane</keyword>
<protein>
    <recommendedName>
        <fullName evidence="2">Putative Flp pilus-assembly TadG-like N-terminal domain-containing protein</fullName>
    </recommendedName>
</protein>
<keyword evidence="1" id="KW-1133">Transmembrane helix</keyword>
<keyword evidence="1" id="KW-0472">Membrane</keyword>
<gene>
    <name evidence="3" type="ORF">GO014_15500</name>
</gene>
<evidence type="ECO:0000259" key="2">
    <source>
        <dbReference type="Pfam" id="PF13400"/>
    </source>
</evidence>
<dbReference type="EMBL" id="WQRF01000006">
    <property type="protein sequence ID" value="MVT00428.1"/>
    <property type="molecule type" value="Genomic_DNA"/>
</dbReference>
<keyword evidence="4" id="KW-1185">Reference proteome</keyword>
<evidence type="ECO:0000313" key="3">
    <source>
        <dbReference type="EMBL" id="MVT00428.1"/>
    </source>
</evidence>
<dbReference type="InterPro" id="IPR036465">
    <property type="entry name" value="vWFA_dom_sf"/>
</dbReference>
<dbReference type="RefSeq" id="WP_157291207.1">
    <property type="nucleotide sequence ID" value="NZ_WQRF01000006.1"/>
</dbReference>
<dbReference type="SUPFAM" id="SSF53300">
    <property type="entry name" value="vWA-like"/>
    <property type="match status" value="1"/>
</dbReference>
<feature type="transmembrane region" description="Helical" evidence="1">
    <location>
        <begin position="20"/>
        <end position="41"/>
    </location>
</feature>
<organism evidence="3 4">
    <name type="scientific">Devosia marina</name>
    <dbReference type="NCBI Taxonomy" id="2683198"/>
    <lineage>
        <taxon>Bacteria</taxon>
        <taxon>Pseudomonadati</taxon>
        <taxon>Pseudomonadota</taxon>
        <taxon>Alphaproteobacteria</taxon>
        <taxon>Hyphomicrobiales</taxon>
        <taxon>Devosiaceae</taxon>
        <taxon>Devosia</taxon>
    </lineage>
</organism>